<keyword evidence="9" id="KW-1185">Reference proteome</keyword>
<sequence>MISSSSTACGTIRLSYAMKRPRCGVPDRFEESTEGGTRRKRYALTGHKWDQDRLTYSIQNHSPKVGQEQTYEAIRKAFQVWEKVTPLRFEEVPYHEIKNGSEGPDIILLFASGYHGDMSLFDGEGGSLAHAFFPGPGMGGDTHFDIDEPWTLNQRESSGVNNFLWVMRWGWSTPTTLLPSWRLSTSGWTRIASH</sequence>
<keyword evidence="5 6" id="KW-0862">Zinc</keyword>
<dbReference type="GO" id="GO:0031012">
    <property type="term" value="C:extracellular matrix"/>
    <property type="evidence" value="ECO:0007669"/>
    <property type="project" value="InterPro"/>
</dbReference>
<dbReference type="SUPFAM" id="SSF55486">
    <property type="entry name" value="Metalloproteases ('zincins'), catalytic domain"/>
    <property type="match status" value="1"/>
</dbReference>
<dbReference type="GO" id="GO:0030198">
    <property type="term" value="P:extracellular matrix organization"/>
    <property type="evidence" value="ECO:0007669"/>
    <property type="project" value="TreeGrafter"/>
</dbReference>
<evidence type="ECO:0000313" key="8">
    <source>
        <dbReference type="Ensembl" id="ENSSRHP00000002462.1"/>
    </source>
</evidence>
<name>A0A673FSU4_9TELE</name>
<feature type="binding site" evidence="6">
    <location>
        <position position="139"/>
    </location>
    <ligand>
        <name>Ca(2+)</name>
        <dbReference type="ChEBI" id="CHEBI:29108"/>
        <label>2</label>
    </ligand>
</feature>
<dbReference type="InterPro" id="IPR006026">
    <property type="entry name" value="Peptidase_Metallo"/>
</dbReference>
<comment type="cofactor">
    <cofactor evidence="6">
        <name>Zn(2+)</name>
        <dbReference type="ChEBI" id="CHEBI:29105"/>
    </cofactor>
    <text evidence="6">Binds 2 Zn(2+) ions per subunit.</text>
</comment>
<organism evidence="8 9">
    <name type="scientific">Sinocyclocheilus rhinocerous</name>
    <dbReference type="NCBI Taxonomy" id="307959"/>
    <lineage>
        <taxon>Eukaryota</taxon>
        <taxon>Metazoa</taxon>
        <taxon>Chordata</taxon>
        <taxon>Craniata</taxon>
        <taxon>Vertebrata</taxon>
        <taxon>Euteleostomi</taxon>
        <taxon>Actinopterygii</taxon>
        <taxon>Neopterygii</taxon>
        <taxon>Teleostei</taxon>
        <taxon>Ostariophysi</taxon>
        <taxon>Cypriniformes</taxon>
        <taxon>Cyprinidae</taxon>
        <taxon>Cyprininae</taxon>
        <taxon>Sinocyclocheilus</taxon>
    </lineage>
</organism>
<keyword evidence="6" id="KW-0106">Calcium</keyword>
<feature type="domain" description="Peptidase metallopeptidase" evidence="7">
    <location>
        <begin position="45"/>
        <end position="186"/>
    </location>
</feature>
<dbReference type="Proteomes" id="UP000472270">
    <property type="component" value="Unassembled WGS sequence"/>
</dbReference>
<dbReference type="Pfam" id="PF00413">
    <property type="entry name" value="Peptidase_M10"/>
    <property type="match status" value="1"/>
</dbReference>
<reference evidence="8" key="2">
    <citation type="submission" date="2025-09" db="UniProtKB">
        <authorList>
            <consortium name="Ensembl"/>
        </authorList>
    </citation>
    <scope>IDENTIFICATION</scope>
</reference>
<dbReference type="GO" id="GO:0008270">
    <property type="term" value="F:zinc ion binding"/>
    <property type="evidence" value="ECO:0007669"/>
    <property type="project" value="InterPro"/>
</dbReference>
<dbReference type="InterPro" id="IPR021190">
    <property type="entry name" value="Pept_M10A"/>
</dbReference>
<feature type="binding site" description="in inhibited form" evidence="6">
    <location>
        <position position="23"/>
    </location>
    <ligand>
        <name>Zn(2+)</name>
        <dbReference type="ChEBI" id="CHEBI:29105"/>
        <label>2</label>
        <note>catalytic</note>
    </ligand>
</feature>
<dbReference type="Gene3D" id="3.40.390.10">
    <property type="entry name" value="Collagenase (Catalytic Domain)"/>
    <property type="match status" value="1"/>
</dbReference>
<proteinExistence type="inferred from homology"/>
<feature type="binding site" evidence="6">
    <location>
        <position position="105"/>
    </location>
    <ligand>
        <name>Ca(2+)</name>
        <dbReference type="ChEBI" id="CHEBI:29108"/>
        <label>2</label>
    </ligand>
</feature>
<comment type="cofactor">
    <cofactor evidence="6">
        <name>Ca(2+)</name>
        <dbReference type="ChEBI" id="CHEBI:29108"/>
    </cofactor>
    <text evidence="6">Can bind about 5 Ca(2+) ions per subunit.</text>
</comment>
<evidence type="ECO:0000256" key="6">
    <source>
        <dbReference type="PIRSR" id="PIRSR621190-2"/>
    </source>
</evidence>
<evidence type="ECO:0000256" key="1">
    <source>
        <dbReference type="ARBA" id="ARBA00010370"/>
    </source>
</evidence>
<dbReference type="SMART" id="SM00235">
    <property type="entry name" value="ZnMc"/>
    <property type="match status" value="1"/>
</dbReference>
<evidence type="ECO:0000256" key="3">
    <source>
        <dbReference type="ARBA" id="ARBA00022723"/>
    </source>
</evidence>
<evidence type="ECO:0000256" key="5">
    <source>
        <dbReference type="ARBA" id="ARBA00022833"/>
    </source>
</evidence>
<evidence type="ECO:0000256" key="2">
    <source>
        <dbReference type="ARBA" id="ARBA00022670"/>
    </source>
</evidence>
<feature type="binding site" evidence="6">
    <location>
        <position position="117"/>
    </location>
    <ligand>
        <name>Zn(2+)</name>
        <dbReference type="ChEBI" id="CHEBI:29105"/>
        <label>1</label>
    </ligand>
</feature>
<keyword evidence="4" id="KW-0378">Hydrolase</keyword>
<accession>A0A673FSU4</accession>
<dbReference type="PANTHER" id="PTHR10201">
    <property type="entry name" value="MATRIX METALLOPROTEINASE"/>
    <property type="match status" value="1"/>
</dbReference>
<dbReference type="GO" id="GO:0006508">
    <property type="term" value="P:proteolysis"/>
    <property type="evidence" value="ECO:0007669"/>
    <property type="project" value="UniProtKB-KW"/>
</dbReference>
<comment type="similarity">
    <text evidence="1">Belongs to the peptidase M10A family.</text>
</comment>
<feature type="binding site" evidence="6">
    <location>
        <position position="130"/>
    </location>
    <ligand>
        <name>Zn(2+)</name>
        <dbReference type="ChEBI" id="CHEBI:29105"/>
        <label>1</label>
    </ligand>
</feature>
<dbReference type="GO" id="GO:0005615">
    <property type="term" value="C:extracellular space"/>
    <property type="evidence" value="ECO:0007669"/>
    <property type="project" value="TreeGrafter"/>
</dbReference>
<dbReference type="Ensembl" id="ENSSRHT00000002561.1">
    <property type="protein sequence ID" value="ENSSRHP00000002462.1"/>
    <property type="gene ID" value="ENSSRHG00000001739.1"/>
</dbReference>
<dbReference type="PANTHER" id="PTHR10201:SF25">
    <property type="entry name" value="MATRIX METALLOPROTEINASE-15"/>
    <property type="match status" value="1"/>
</dbReference>
<feature type="binding site" evidence="6">
    <location>
        <position position="145"/>
    </location>
    <ligand>
        <name>Ca(2+)</name>
        <dbReference type="ChEBI" id="CHEBI:29108"/>
        <label>3</label>
    </ligand>
</feature>
<reference evidence="8" key="1">
    <citation type="submission" date="2025-08" db="UniProtKB">
        <authorList>
            <consortium name="Ensembl"/>
        </authorList>
    </citation>
    <scope>IDENTIFICATION</scope>
</reference>
<dbReference type="AlphaFoldDB" id="A0A673FSU4"/>
<protein>
    <recommendedName>
        <fullName evidence="7">Peptidase metallopeptidase domain-containing protein</fullName>
    </recommendedName>
</protein>
<dbReference type="GO" id="GO:0004222">
    <property type="term" value="F:metalloendopeptidase activity"/>
    <property type="evidence" value="ECO:0007669"/>
    <property type="project" value="InterPro"/>
</dbReference>
<keyword evidence="2" id="KW-0645">Protease</keyword>
<dbReference type="InterPro" id="IPR001818">
    <property type="entry name" value="Pept_M10_metallopeptidase"/>
</dbReference>
<dbReference type="InterPro" id="IPR024079">
    <property type="entry name" value="MetalloPept_cat_dom_sf"/>
</dbReference>
<evidence type="ECO:0000259" key="7">
    <source>
        <dbReference type="SMART" id="SM00235"/>
    </source>
</evidence>
<dbReference type="GO" id="GO:0030574">
    <property type="term" value="P:collagen catabolic process"/>
    <property type="evidence" value="ECO:0007669"/>
    <property type="project" value="TreeGrafter"/>
</dbReference>
<feature type="binding site" evidence="6">
    <location>
        <position position="143"/>
    </location>
    <ligand>
        <name>Zn(2+)</name>
        <dbReference type="ChEBI" id="CHEBI:29105"/>
        <label>1</label>
    </ligand>
</feature>
<feature type="binding site" evidence="6">
    <location>
        <position position="122"/>
    </location>
    <ligand>
        <name>Ca(2+)</name>
        <dbReference type="ChEBI" id="CHEBI:29108"/>
        <label>3</label>
    </ligand>
</feature>
<feature type="binding site" evidence="6">
    <location>
        <position position="141"/>
    </location>
    <ligand>
        <name>Ca(2+)</name>
        <dbReference type="ChEBI" id="CHEBI:29108"/>
        <label>2</label>
    </ligand>
</feature>
<feature type="binding site" evidence="6">
    <location>
        <position position="115"/>
    </location>
    <ligand>
        <name>Zn(2+)</name>
        <dbReference type="ChEBI" id="CHEBI:29105"/>
        <label>1</label>
    </ligand>
</feature>
<evidence type="ECO:0000256" key="4">
    <source>
        <dbReference type="ARBA" id="ARBA00022801"/>
    </source>
</evidence>
<evidence type="ECO:0000313" key="9">
    <source>
        <dbReference type="Proteomes" id="UP000472270"/>
    </source>
</evidence>
<keyword evidence="3 6" id="KW-0479">Metal-binding</keyword>
<feature type="binding site" evidence="6">
    <location>
        <position position="148"/>
    </location>
    <ligand>
        <name>Ca(2+)</name>
        <dbReference type="ChEBI" id="CHEBI:29108"/>
        <label>3</label>
    </ligand>
</feature>
<dbReference type="PRINTS" id="PR00138">
    <property type="entry name" value="MATRIXIN"/>
</dbReference>
<feature type="binding site" evidence="6">
    <location>
        <position position="123"/>
    </location>
    <ligand>
        <name>Ca(2+)</name>
        <dbReference type="ChEBI" id="CHEBI:29108"/>
        <label>3</label>
    </ligand>
</feature>
<feature type="binding site" evidence="6">
    <location>
        <position position="148"/>
    </location>
    <ligand>
        <name>Ca(2+)</name>
        <dbReference type="ChEBI" id="CHEBI:29108"/>
        <label>1</label>
    </ligand>
</feature>